<proteinExistence type="predicted"/>
<gene>
    <name evidence="1" type="ORF">SAMN06265360_114147</name>
</gene>
<evidence type="ECO:0000313" key="2">
    <source>
        <dbReference type="Proteomes" id="UP000198348"/>
    </source>
</evidence>
<evidence type="ECO:0000313" key="1">
    <source>
        <dbReference type="EMBL" id="SNR68860.1"/>
    </source>
</evidence>
<dbReference type="AlphaFoldDB" id="A0A238YCS0"/>
<sequence length="47" mass="4752">MHGCAPGSGHAPVIRGCSARRPLIRVALARPEHSVANGRLVAVVPGG</sequence>
<dbReference type="Proteomes" id="UP000198348">
    <property type="component" value="Unassembled WGS sequence"/>
</dbReference>
<name>A0A238YCS0_9PSEU</name>
<accession>A0A238YCS0</accession>
<dbReference type="EMBL" id="FZNW01000014">
    <property type="protein sequence ID" value="SNR68860.1"/>
    <property type="molecule type" value="Genomic_DNA"/>
</dbReference>
<keyword evidence="2" id="KW-1185">Reference proteome</keyword>
<organism evidence="1 2">
    <name type="scientific">Haloechinothrix alba</name>
    <dbReference type="NCBI Taxonomy" id="664784"/>
    <lineage>
        <taxon>Bacteria</taxon>
        <taxon>Bacillati</taxon>
        <taxon>Actinomycetota</taxon>
        <taxon>Actinomycetes</taxon>
        <taxon>Pseudonocardiales</taxon>
        <taxon>Pseudonocardiaceae</taxon>
        <taxon>Haloechinothrix</taxon>
    </lineage>
</organism>
<reference evidence="1 2" key="1">
    <citation type="submission" date="2017-06" db="EMBL/GenBank/DDBJ databases">
        <authorList>
            <person name="Kim H.J."/>
            <person name="Triplett B.A."/>
        </authorList>
    </citation>
    <scope>NUCLEOTIDE SEQUENCE [LARGE SCALE GENOMIC DNA]</scope>
    <source>
        <strain evidence="1 2">DSM 45207</strain>
    </source>
</reference>
<protein>
    <submittedName>
        <fullName evidence="1">Uncharacterized protein</fullName>
    </submittedName>
</protein>